<gene>
    <name evidence="1" type="primary">LOC115965858</name>
</gene>
<dbReference type="OrthoDB" id="764584at2759"/>
<sequence length="136" mass="15952">MELIPKPVQGTLKRYWRRQRYQRLHGSKPVRKNVKITRFGGSPRRRVWRIRAVPKLRLKNFSPSKLWTKIKNAYMNMMVSLAGNVGSLNTSSVFGDKRIPKERQVSHVVYSTEEVENRLILEIYKALLASRELSTK</sequence>
<dbReference type="EnsemblPlants" id="QL02p050215:mrna">
    <property type="protein sequence ID" value="QL02p050215:mrna:CDS:1"/>
    <property type="gene ID" value="QL02p050215"/>
</dbReference>
<dbReference type="Proteomes" id="UP000594261">
    <property type="component" value="Chromosome 2"/>
</dbReference>
<evidence type="ECO:0000313" key="1">
    <source>
        <dbReference type="EnsemblPlants" id="QL02p050215:mrna:CDS:1"/>
    </source>
</evidence>
<dbReference type="Gramene" id="QL02p050215:mrna">
    <property type="protein sequence ID" value="QL02p050215:mrna:CDS:1"/>
    <property type="gene ID" value="QL02p050215"/>
</dbReference>
<evidence type="ECO:0000313" key="2">
    <source>
        <dbReference type="Proteomes" id="UP000594261"/>
    </source>
</evidence>
<accession>A0A7N2KW38</accession>
<name>A0A7N2KW38_QUELO</name>
<protein>
    <submittedName>
        <fullName evidence="1">Uncharacterized protein</fullName>
    </submittedName>
</protein>
<reference evidence="2" key="1">
    <citation type="journal article" date="2016" name="G3 (Bethesda)">
        <title>First Draft Assembly and Annotation of the Genome of a California Endemic Oak Quercus lobata Nee (Fagaceae).</title>
        <authorList>
            <person name="Sork V.L."/>
            <person name="Fitz-Gibbon S.T."/>
            <person name="Puiu D."/>
            <person name="Crepeau M."/>
            <person name="Gugger P.F."/>
            <person name="Sherman R."/>
            <person name="Stevens K."/>
            <person name="Langley C.H."/>
            <person name="Pellegrini M."/>
            <person name="Salzberg S.L."/>
        </authorList>
    </citation>
    <scope>NUCLEOTIDE SEQUENCE [LARGE SCALE GENOMIC DNA]</scope>
    <source>
        <strain evidence="2">cv. SW786</strain>
    </source>
</reference>
<dbReference type="InParanoid" id="A0A7N2KW38"/>
<keyword evidence="2" id="KW-1185">Reference proteome</keyword>
<organism evidence="1 2">
    <name type="scientific">Quercus lobata</name>
    <name type="common">Valley oak</name>
    <dbReference type="NCBI Taxonomy" id="97700"/>
    <lineage>
        <taxon>Eukaryota</taxon>
        <taxon>Viridiplantae</taxon>
        <taxon>Streptophyta</taxon>
        <taxon>Embryophyta</taxon>
        <taxon>Tracheophyta</taxon>
        <taxon>Spermatophyta</taxon>
        <taxon>Magnoliopsida</taxon>
        <taxon>eudicotyledons</taxon>
        <taxon>Gunneridae</taxon>
        <taxon>Pentapetalae</taxon>
        <taxon>rosids</taxon>
        <taxon>fabids</taxon>
        <taxon>Fagales</taxon>
        <taxon>Fagaceae</taxon>
        <taxon>Quercus</taxon>
    </lineage>
</organism>
<dbReference type="KEGG" id="qlo:115965858"/>
<dbReference type="PANTHER" id="PTHR33702:SF16">
    <property type="match status" value="1"/>
</dbReference>
<dbReference type="OMA" id="QWRRRRY"/>
<proteinExistence type="predicted"/>
<dbReference type="AlphaFoldDB" id="A0A7N2KW38"/>
<dbReference type="GeneID" id="115965858"/>
<reference evidence="1" key="2">
    <citation type="submission" date="2021-01" db="UniProtKB">
        <authorList>
            <consortium name="EnsemblPlants"/>
        </authorList>
    </citation>
    <scope>IDENTIFICATION</scope>
</reference>
<dbReference type="PANTHER" id="PTHR33702">
    <property type="entry name" value="BNAA09G40010D PROTEIN"/>
    <property type="match status" value="1"/>
</dbReference>
<dbReference type="RefSeq" id="XP_030941010.1">
    <property type="nucleotide sequence ID" value="XM_031085150.1"/>
</dbReference>